<evidence type="ECO:0000313" key="5">
    <source>
        <dbReference type="Proteomes" id="UP000289738"/>
    </source>
</evidence>
<feature type="compositionally biased region" description="Basic and acidic residues" evidence="1">
    <location>
        <begin position="416"/>
        <end position="425"/>
    </location>
</feature>
<dbReference type="Pfam" id="PF13456">
    <property type="entry name" value="RVT_3"/>
    <property type="match status" value="1"/>
</dbReference>
<dbReference type="InterPro" id="IPR036397">
    <property type="entry name" value="RNaseH_sf"/>
</dbReference>
<feature type="chain" id="PRO_5019100089" description="RNase H type-1 domain-containing protein" evidence="2">
    <location>
        <begin position="17"/>
        <end position="451"/>
    </location>
</feature>
<dbReference type="GO" id="GO:0003676">
    <property type="term" value="F:nucleic acid binding"/>
    <property type="evidence" value="ECO:0007669"/>
    <property type="project" value="InterPro"/>
</dbReference>
<sequence length="451" mass="50671">MLLLCSWTRAVWFGSSLQIVPTAFNVGSFEKWLMTTIDKIKTEAGNEQDKVLCNLGCVCWCIWKARNKHIFQQTRLNPQQTIIHSEQIAAEHIIATKDLNRDNKDITGRNGESRRITWRPPPRSKVKVNIDAAFHRETGIAASAAIIRDWQGKIITGITSKFKTVSVLAAEAQAYRQAIILTKNLQIRNCIIESDCLPLVQAIKARTPLAEADAIIRDILLMLEEAPDVGATWTPREGNILAHQLVARNQLQRQWAVSPPVQVRNIIRKEAGFANLHNKHYNQNHDNQVSVSTNLQEGQSDEVLQGRVEAETWIKHASQRDQQLQPTSSQRPTNGSSRDTDGIRRKRGGGNEARFLSGQNLARHRGGSGETTNARSPSEGRNQRRLREFQRGTDSAPANHRPSTTTAMQNEGGQSAKEETLQDQHHARRFRAQYGGQLSTAEREEEACLAW</sequence>
<dbReference type="CDD" id="cd06222">
    <property type="entry name" value="RNase_H_like"/>
    <property type="match status" value="1"/>
</dbReference>
<feature type="compositionally biased region" description="Basic and acidic residues" evidence="1">
    <location>
        <begin position="381"/>
        <end position="391"/>
    </location>
</feature>
<reference evidence="4 5" key="1">
    <citation type="submission" date="2019-01" db="EMBL/GenBank/DDBJ databases">
        <title>Sequencing of cultivated peanut Arachis hypogaea provides insights into genome evolution and oil improvement.</title>
        <authorList>
            <person name="Chen X."/>
        </authorList>
    </citation>
    <scope>NUCLEOTIDE SEQUENCE [LARGE SCALE GENOMIC DNA]</scope>
    <source>
        <strain evidence="5">cv. Fuhuasheng</strain>
        <tissue evidence="4">Leaves</tissue>
    </source>
</reference>
<dbReference type="GO" id="GO:0004523">
    <property type="term" value="F:RNA-DNA hybrid ribonuclease activity"/>
    <property type="evidence" value="ECO:0007669"/>
    <property type="project" value="InterPro"/>
</dbReference>
<keyword evidence="5" id="KW-1185">Reference proteome</keyword>
<dbReference type="InterPro" id="IPR044730">
    <property type="entry name" value="RNase_H-like_dom_plant"/>
</dbReference>
<comment type="caution">
    <text evidence="4">The sequence shown here is derived from an EMBL/GenBank/DDBJ whole genome shotgun (WGS) entry which is preliminary data.</text>
</comment>
<dbReference type="SUPFAM" id="SSF53098">
    <property type="entry name" value="Ribonuclease H-like"/>
    <property type="match status" value="1"/>
</dbReference>
<dbReference type="InterPro" id="IPR002156">
    <property type="entry name" value="RNaseH_domain"/>
</dbReference>
<dbReference type="Proteomes" id="UP000289738">
    <property type="component" value="Chromosome B10"/>
</dbReference>
<proteinExistence type="predicted"/>
<keyword evidence="2" id="KW-0732">Signal</keyword>
<feature type="signal peptide" evidence="2">
    <location>
        <begin position="1"/>
        <end position="16"/>
    </location>
</feature>
<feature type="compositionally biased region" description="Polar residues" evidence="1">
    <location>
        <begin position="320"/>
        <end position="337"/>
    </location>
</feature>
<feature type="region of interest" description="Disordered" evidence="1">
    <location>
        <begin position="317"/>
        <end position="425"/>
    </location>
</feature>
<dbReference type="PANTHER" id="PTHR47723:SF19">
    <property type="entry name" value="POLYNUCLEOTIDYL TRANSFERASE, RIBONUCLEASE H-LIKE SUPERFAMILY PROTEIN"/>
    <property type="match status" value="1"/>
</dbReference>
<gene>
    <name evidence="4" type="ORF">Ahy_B10g101523</name>
</gene>
<dbReference type="InterPro" id="IPR012337">
    <property type="entry name" value="RNaseH-like_sf"/>
</dbReference>
<organism evidence="4 5">
    <name type="scientific">Arachis hypogaea</name>
    <name type="common">Peanut</name>
    <dbReference type="NCBI Taxonomy" id="3818"/>
    <lineage>
        <taxon>Eukaryota</taxon>
        <taxon>Viridiplantae</taxon>
        <taxon>Streptophyta</taxon>
        <taxon>Embryophyta</taxon>
        <taxon>Tracheophyta</taxon>
        <taxon>Spermatophyta</taxon>
        <taxon>Magnoliopsida</taxon>
        <taxon>eudicotyledons</taxon>
        <taxon>Gunneridae</taxon>
        <taxon>Pentapetalae</taxon>
        <taxon>rosids</taxon>
        <taxon>fabids</taxon>
        <taxon>Fabales</taxon>
        <taxon>Fabaceae</taxon>
        <taxon>Papilionoideae</taxon>
        <taxon>50 kb inversion clade</taxon>
        <taxon>dalbergioids sensu lato</taxon>
        <taxon>Dalbergieae</taxon>
        <taxon>Pterocarpus clade</taxon>
        <taxon>Arachis</taxon>
    </lineage>
</organism>
<dbReference type="EMBL" id="SDMP01000020">
    <property type="protein sequence ID" value="RYQ82932.1"/>
    <property type="molecule type" value="Genomic_DNA"/>
</dbReference>
<dbReference type="InterPro" id="IPR053151">
    <property type="entry name" value="RNase_H-like"/>
</dbReference>
<name>A0A444WZZ8_ARAHY</name>
<dbReference type="Gene3D" id="3.30.420.10">
    <property type="entry name" value="Ribonuclease H-like superfamily/Ribonuclease H"/>
    <property type="match status" value="1"/>
</dbReference>
<feature type="compositionally biased region" description="Polar residues" evidence="1">
    <location>
        <begin position="370"/>
        <end position="380"/>
    </location>
</feature>
<evidence type="ECO:0000313" key="4">
    <source>
        <dbReference type="EMBL" id="RYQ82932.1"/>
    </source>
</evidence>
<accession>A0A444WZZ8</accession>
<dbReference type="STRING" id="3818.A0A444WZZ8"/>
<protein>
    <recommendedName>
        <fullName evidence="3">RNase H type-1 domain-containing protein</fullName>
    </recommendedName>
</protein>
<feature type="domain" description="RNase H type-1" evidence="3">
    <location>
        <begin position="129"/>
        <end position="247"/>
    </location>
</feature>
<evidence type="ECO:0000259" key="3">
    <source>
        <dbReference type="Pfam" id="PF13456"/>
    </source>
</evidence>
<dbReference type="AlphaFoldDB" id="A0A444WZZ8"/>
<evidence type="ECO:0000256" key="1">
    <source>
        <dbReference type="SAM" id="MobiDB-lite"/>
    </source>
</evidence>
<dbReference type="PANTHER" id="PTHR47723">
    <property type="entry name" value="OS05G0353850 PROTEIN"/>
    <property type="match status" value="1"/>
</dbReference>
<feature type="compositionally biased region" description="Polar residues" evidence="1">
    <location>
        <begin position="401"/>
        <end position="413"/>
    </location>
</feature>
<evidence type="ECO:0000256" key="2">
    <source>
        <dbReference type="SAM" id="SignalP"/>
    </source>
</evidence>